<accession>A0A814WRI1</accession>
<feature type="transmembrane region" description="Helical" evidence="5">
    <location>
        <begin position="63"/>
        <end position="82"/>
    </location>
</feature>
<dbReference type="OrthoDB" id="271506at2759"/>
<evidence type="ECO:0000256" key="2">
    <source>
        <dbReference type="ARBA" id="ARBA00022692"/>
    </source>
</evidence>
<feature type="transmembrane region" description="Helical" evidence="5">
    <location>
        <begin position="35"/>
        <end position="56"/>
    </location>
</feature>
<keyword evidence="8" id="KW-1185">Reference proteome</keyword>
<dbReference type="PANTHER" id="PTHR12226">
    <property type="entry name" value="MANNOSE-P-DOLICHOL UTILIZATION DEFECT 1 LEC35 -RELATED"/>
    <property type="match status" value="1"/>
</dbReference>
<proteinExistence type="predicted"/>
<feature type="transmembrane region" description="Helical" evidence="5">
    <location>
        <begin position="102"/>
        <end position="135"/>
    </location>
</feature>
<keyword evidence="2 5" id="KW-0812">Transmembrane</keyword>
<dbReference type="InterPro" id="IPR006603">
    <property type="entry name" value="PQ-loop_rpt"/>
</dbReference>
<gene>
    <name evidence="6" type="ORF">EDS130_LOCUS25619</name>
    <name evidence="7" type="ORF">XAT740_LOCUS27385</name>
</gene>
<comment type="caution">
    <text evidence="6">The sequence shown here is derived from an EMBL/GenBank/DDBJ whole genome shotgun (WGS) entry which is preliminary data.</text>
</comment>
<feature type="transmembrane region" description="Helical" evidence="5">
    <location>
        <begin position="180"/>
        <end position="202"/>
    </location>
</feature>
<evidence type="ECO:0000256" key="5">
    <source>
        <dbReference type="SAM" id="Phobius"/>
    </source>
</evidence>
<dbReference type="GO" id="GO:0016020">
    <property type="term" value="C:membrane"/>
    <property type="evidence" value="ECO:0007669"/>
    <property type="project" value="UniProtKB-SubCell"/>
</dbReference>
<dbReference type="Pfam" id="PF04193">
    <property type="entry name" value="PQ-loop"/>
    <property type="match status" value="1"/>
</dbReference>
<evidence type="ECO:0000313" key="7">
    <source>
        <dbReference type="EMBL" id="CAF1272737.1"/>
    </source>
</evidence>
<evidence type="ECO:0000313" key="8">
    <source>
        <dbReference type="Proteomes" id="UP000663828"/>
    </source>
</evidence>
<dbReference type="InterPro" id="IPR016817">
    <property type="entry name" value="MannP-dilichol_defect-1"/>
</dbReference>
<evidence type="ECO:0000256" key="3">
    <source>
        <dbReference type="ARBA" id="ARBA00022989"/>
    </source>
</evidence>
<name>A0A814WRI1_ADIRI</name>
<protein>
    <recommendedName>
        <fullName evidence="10">Solute carrier family 66 member 3</fullName>
    </recommendedName>
</protein>
<reference evidence="6" key="1">
    <citation type="submission" date="2021-02" db="EMBL/GenBank/DDBJ databases">
        <authorList>
            <person name="Nowell W R."/>
        </authorList>
    </citation>
    <scope>NUCLEOTIDE SEQUENCE</scope>
</reference>
<evidence type="ECO:0008006" key="10">
    <source>
        <dbReference type="Google" id="ProtNLM"/>
    </source>
</evidence>
<comment type="subcellular location">
    <subcellularLocation>
        <location evidence="1">Membrane</location>
        <topology evidence="1">Multi-pass membrane protein</topology>
    </subcellularLocation>
</comment>
<dbReference type="Proteomes" id="UP000663828">
    <property type="component" value="Unassembled WGS sequence"/>
</dbReference>
<dbReference type="EMBL" id="CAJNOR010002284">
    <property type="protein sequence ID" value="CAF1272737.1"/>
    <property type="molecule type" value="Genomic_DNA"/>
</dbReference>
<keyword evidence="3 5" id="KW-1133">Transmembrane helix</keyword>
<organism evidence="6 9">
    <name type="scientific">Adineta ricciae</name>
    <name type="common">Rotifer</name>
    <dbReference type="NCBI Taxonomy" id="249248"/>
    <lineage>
        <taxon>Eukaryota</taxon>
        <taxon>Metazoa</taxon>
        <taxon>Spiralia</taxon>
        <taxon>Gnathifera</taxon>
        <taxon>Rotifera</taxon>
        <taxon>Eurotatoria</taxon>
        <taxon>Bdelloidea</taxon>
        <taxon>Adinetida</taxon>
        <taxon>Adinetidae</taxon>
        <taxon>Adineta</taxon>
    </lineage>
</organism>
<dbReference type="Gene3D" id="1.20.1280.290">
    <property type="match status" value="2"/>
</dbReference>
<evidence type="ECO:0000256" key="1">
    <source>
        <dbReference type="ARBA" id="ARBA00004141"/>
    </source>
</evidence>
<dbReference type="Proteomes" id="UP000663852">
    <property type="component" value="Unassembled WGS sequence"/>
</dbReference>
<dbReference type="SMART" id="SM00679">
    <property type="entry name" value="CTNS"/>
    <property type="match status" value="2"/>
</dbReference>
<keyword evidence="4 5" id="KW-0472">Membrane</keyword>
<dbReference type="PANTHER" id="PTHR12226:SF3">
    <property type="entry name" value="SOLUTE CARRIER FAMILY 66 MEMBER 3"/>
    <property type="match status" value="1"/>
</dbReference>
<dbReference type="EMBL" id="CAJNOJ010000151">
    <property type="protein sequence ID" value="CAF1205813.1"/>
    <property type="molecule type" value="Genomic_DNA"/>
</dbReference>
<dbReference type="AlphaFoldDB" id="A0A814WRI1"/>
<evidence type="ECO:0000313" key="6">
    <source>
        <dbReference type="EMBL" id="CAF1205813.1"/>
    </source>
</evidence>
<evidence type="ECO:0000256" key="4">
    <source>
        <dbReference type="ARBA" id="ARBA00023136"/>
    </source>
</evidence>
<evidence type="ECO:0000313" key="9">
    <source>
        <dbReference type="Proteomes" id="UP000663852"/>
    </source>
</evidence>
<sequence length="219" mass="24449">MVVLQFLSLSVNILCLVQKLPQIIRIYRTKNVNSISIASVLLGETSYTLLLAYNLWKNYPLSAFFEYIFLFLQDILLLYALAKYSTNTKDKPTDRSKAYCGIFIFCFYLLASLAGFVPAAWMNLSTILVIPIGASSKILQLRTIISNKSAGQVSRIGWAIAAYGSLARVITNLYQTGDMALVTNLLIGFILNLSIVIACTIYSQDRTVKSSDEQRKKTT</sequence>